<evidence type="ECO:0000313" key="3">
    <source>
        <dbReference type="EMBL" id="MFC3120535.1"/>
    </source>
</evidence>
<evidence type="ECO:0000256" key="1">
    <source>
        <dbReference type="SAM" id="MobiDB-lite"/>
    </source>
</evidence>
<dbReference type="InterPro" id="IPR021109">
    <property type="entry name" value="Peptidase_aspartic_dom_sf"/>
</dbReference>
<dbReference type="InterPro" id="IPR001969">
    <property type="entry name" value="Aspartic_peptidase_AS"/>
</dbReference>
<feature type="compositionally biased region" description="Polar residues" evidence="1">
    <location>
        <begin position="58"/>
        <end position="69"/>
    </location>
</feature>
<keyword evidence="4" id="KW-1185">Reference proteome</keyword>
<feature type="region of interest" description="Disordered" evidence="1">
    <location>
        <begin position="49"/>
        <end position="89"/>
    </location>
</feature>
<feature type="compositionally biased region" description="Polar residues" evidence="1">
    <location>
        <begin position="76"/>
        <end position="88"/>
    </location>
</feature>
<dbReference type="Proteomes" id="UP001595478">
    <property type="component" value="Unassembled WGS sequence"/>
</dbReference>
<feature type="chain" id="PRO_5047145355" evidence="2">
    <location>
        <begin position="28"/>
        <end position="399"/>
    </location>
</feature>
<feature type="signal peptide" evidence="2">
    <location>
        <begin position="1"/>
        <end position="27"/>
    </location>
</feature>
<evidence type="ECO:0000313" key="4">
    <source>
        <dbReference type="Proteomes" id="UP001595478"/>
    </source>
</evidence>
<keyword evidence="3" id="KW-0378">Hydrolase</keyword>
<accession>A0ABV7FNQ1</accession>
<organism evidence="3 4">
    <name type="scientific">Agaribacter flavus</name>
    <dbReference type="NCBI Taxonomy" id="1902781"/>
    <lineage>
        <taxon>Bacteria</taxon>
        <taxon>Pseudomonadati</taxon>
        <taxon>Pseudomonadota</taxon>
        <taxon>Gammaproteobacteria</taxon>
        <taxon>Alteromonadales</taxon>
        <taxon>Alteromonadaceae</taxon>
        <taxon>Agaribacter</taxon>
    </lineage>
</organism>
<dbReference type="Gene3D" id="2.40.70.10">
    <property type="entry name" value="Acid Proteases"/>
    <property type="match status" value="1"/>
</dbReference>
<keyword evidence="3" id="KW-0645">Protease</keyword>
<dbReference type="InterPro" id="IPR034122">
    <property type="entry name" value="Retropepsin-like_bacterial"/>
</dbReference>
<dbReference type="CDD" id="cd05483">
    <property type="entry name" value="retropepsin_like_bacteria"/>
    <property type="match status" value="1"/>
</dbReference>
<proteinExistence type="predicted"/>
<dbReference type="Pfam" id="PF13975">
    <property type="entry name" value="gag-asp_proteas"/>
    <property type="match status" value="1"/>
</dbReference>
<keyword evidence="2" id="KW-0732">Signal</keyword>
<reference evidence="4" key="1">
    <citation type="journal article" date="2019" name="Int. J. Syst. Evol. Microbiol.">
        <title>The Global Catalogue of Microorganisms (GCM) 10K type strain sequencing project: providing services to taxonomists for standard genome sequencing and annotation.</title>
        <authorList>
            <consortium name="The Broad Institute Genomics Platform"/>
            <consortium name="The Broad Institute Genome Sequencing Center for Infectious Disease"/>
            <person name="Wu L."/>
            <person name="Ma J."/>
        </authorList>
    </citation>
    <scope>NUCLEOTIDE SEQUENCE [LARGE SCALE GENOMIC DNA]</scope>
    <source>
        <strain evidence="4">KCTC 52473</strain>
    </source>
</reference>
<dbReference type="GO" id="GO:0006508">
    <property type="term" value="P:proteolysis"/>
    <property type="evidence" value="ECO:0007669"/>
    <property type="project" value="UniProtKB-KW"/>
</dbReference>
<dbReference type="EMBL" id="JBHRSW010000005">
    <property type="protein sequence ID" value="MFC3120535.1"/>
    <property type="molecule type" value="Genomic_DNA"/>
</dbReference>
<evidence type="ECO:0000256" key="2">
    <source>
        <dbReference type="SAM" id="SignalP"/>
    </source>
</evidence>
<dbReference type="PROSITE" id="PS00141">
    <property type="entry name" value="ASP_PROTEASE"/>
    <property type="match status" value="1"/>
</dbReference>
<comment type="caution">
    <text evidence="3">The sequence shown here is derived from an EMBL/GenBank/DDBJ whole genome shotgun (WGS) entry which is preliminary data.</text>
</comment>
<name>A0ABV7FNQ1_9ALTE</name>
<dbReference type="SUPFAM" id="SSF50630">
    <property type="entry name" value="Acid proteases"/>
    <property type="match status" value="1"/>
</dbReference>
<dbReference type="RefSeq" id="WP_376918674.1">
    <property type="nucleotide sequence ID" value="NZ_JBHRSW010000005.1"/>
</dbReference>
<protein>
    <submittedName>
        <fullName evidence="3">TIGR02281 family clan AA aspartic protease</fullName>
    </submittedName>
</protein>
<sequence>MLKYILLGMLAASLCLNVLLFSQVQQTKDQSTTASLSPVFKPKTLDHHAELPSKNKVKTSNPHTQNNGLESKLENQDNSYTHTENTYSPEHPEKWEYLQLLRGQKRHGELLVAVREYLRAYPDSIQALLLEAETIFHTQALNVAIVHYYGLRELPLDESQRYEVDKFIEIHSNKIIQQFSNDENWALLATFLEPLFHIDPSNRHYILALAMAYGMDEHFGLMEDILASLSPNDPRAERLRAKIYQTEQQEQAPKLANKQPLPSLQDRFNKSELSSIRLRRRDAQYIAYARIAKATLSLLVDTGASITAISDTYLSAIENTGEFLGMFPVQTAGGKISSPMYKIPALYIENTRIDHVTVMVLNDKNLGDFDGLLGMNVLSRYNIVSDDNQGGMILRLNPE</sequence>
<dbReference type="GO" id="GO:0008233">
    <property type="term" value="F:peptidase activity"/>
    <property type="evidence" value="ECO:0007669"/>
    <property type="project" value="UniProtKB-KW"/>
</dbReference>
<gene>
    <name evidence="3" type="ORF">ACFOHL_02770</name>
</gene>